<dbReference type="EMBL" id="AWSA01000001">
    <property type="protein sequence ID" value="EWT03686.1"/>
    <property type="molecule type" value="Genomic_DNA"/>
</dbReference>
<proteinExistence type="predicted"/>
<evidence type="ECO:0008006" key="4">
    <source>
        <dbReference type="Google" id="ProtNLM"/>
    </source>
</evidence>
<dbReference type="InterPro" id="IPR006311">
    <property type="entry name" value="TAT_signal"/>
</dbReference>
<dbReference type="Proteomes" id="UP000019489">
    <property type="component" value="Unassembled WGS sequence"/>
</dbReference>
<reference evidence="2 3" key="1">
    <citation type="submission" date="2013-08" db="EMBL/GenBank/DDBJ databases">
        <title>Intrasporangium oryzae NRRL B-24470.</title>
        <authorList>
            <person name="Liu H."/>
            <person name="Wang G."/>
        </authorList>
    </citation>
    <scope>NUCLEOTIDE SEQUENCE [LARGE SCALE GENOMIC DNA]</scope>
    <source>
        <strain evidence="2 3">NRRL B-24470</strain>
    </source>
</reference>
<organism evidence="2 3">
    <name type="scientific">Intrasporangium oryzae NRRL B-24470</name>
    <dbReference type="NCBI Taxonomy" id="1386089"/>
    <lineage>
        <taxon>Bacteria</taxon>
        <taxon>Bacillati</taxon>
        <taxon>Actinomycetota</taxon>
        <taxon>Actinomycetes</taxon>
        <taxon>Micrococcales</taxon>
        <taxon>Intrasporangiaceae</taxon>
        <taxon>Intrasporangium</taxon>
    </lineage>
</organism>
<feature type="chain" id="PRO_5004920968" description="Tat pathway signal sequence domain protein" evidence="1">
    <location>
        <begin position="36"/>
        <end position="165"/>
    </location>
</feature>
<comment type="caution">
    <text evidence="2">The sequence shown here is derived from an EMBL/GenBank/DDBJ whole genome shotgun (WGS) entry which is preliminary data.</text>
</comment>
<evidence type="ECO:0000313" key="3">
    <source>
        <dbReference type="Proteomes" id="UP000019489"/>
    </source>
</evidence>
<evidence type="ECO:0000313" key="2">
    <source>
        <dbReference type="EMBL" id="EWT03686.1"/>
    </source>
</evidence>
<gene>
    <name evidence="2" type="ORF">N865_08985</name>
</gene>
<protein>
    <recommendedName>
        <fullName evidence="4">Tat pathway signal sequence domain protein</fullName>
    </recommendedName>
</protein>
<dbReference type="RefSeq" id="WP_034800287.1">
    <property type="nucleotide sequence ID" value="NZ_AWSA01000001.1"/>
</dbReference>
<dbReference type="eggNOG" id="ENOG5031X68">
    <property type="taxonomic scope" value="Bacteria"/>
</dbReference>
<dbReference type="OrthoDB" id="10019229at2"/>
<name>W9GBU7_9MICO</name>
<dbReference type="STRING" id="1386089.N865_08985"/>
<accession>W9GBU7</accession>
<evidence type="ECO:0000256" key="1">
    <source>
        <dbReference type="SAM" id="SignalP"/>
    </source>
</evidence>
<dbReference type="AlphaFoldDB" id="W9GBU7"/>
<feature type="signal peptide" evidence="1">
    <location>
        <begin position="1"/>
        <end position="35"/>
    </location>
</feature>
<sequence length="165" mass="17064">MQDSLKNGVSRRTVVAGAAWTVPAIVVASAAPAMAATPIVTIGVGLACKHPGNPKHYHFNLTVKNNGGTTTTVTITSIVLIPTSGQNVTFSTLPAPFDVAAHSSVCVVVDSDLTANSANGTLKVGYDYTDSNGQTQHFDAAIDVSSIPPCQQIGVPDYPHPNYSC</sequence>
<keyword evidence="3" id="KW-1185">Reference proteome</keyword>
<dbReference type="PROSITE" id="PS51318">
    <property type="entry name" value="TAT"/>
    <property type="match status" value="1"/>
</dbReference>
<keyword evidence="1" id="KW-0732">Signal</keyword>